<dbReference type="InterPro" id="IPR051954">
    <property type="entry name" value="tRNA_methyltransferase_THADA"/>
</dbReference>
<dbReference type="GO" id="GO:0005829">
    <property type="term" value="C:cytosol"/>
    <property type="evidence" value="ECO:0007669"/>
    <property type="project" value="TreeGrafter"/>
</dbReference>
<dbReference type="GO" id="GO:0030488">
    <property type="term" value="P:tRNA methylation"/>
    <property type="evidence" value="ECO:0007669"/>
    <property type="project" value="TreeGrafter"/>
</dbReference>
<accession>A0AAW1T614</accession>
<evidence type="ECO:0000259" key="1">
    <source>
        <dbReference type="Pfam" id="PF25151"/>
    </source>
</evidence>
<evidence type="ECO:0000313" key="3">
    <source>
        <dbReference type="Proteomes" id="UP001485043"/>
    </source>
</evidence>
<dbReference type="PANTHER" id="PTHR14387">
    <property type="entry name" value="THADA/DEATH RECEPTOR INTERACTING PROTEIN"/>
    <property type="match status" value="1"/>
</dbReference>
<dbReference type="AlphaFoldDB" id="A0AAW1T614"/>
<dbReference type="PANTHER" id="PTHR14387:SF0">
    <property type="entry name" value="DUF2428 DOMAIN-CONTAINING PROTEIN"/>
    <property type="match status" value="1"/>
</dbReference>
<proteinExistence type="predicted"/>
<sequence>MAFNHTDLALDSSGFFAQGMQVAIVGMDASAWEIRNSASLMYAALIMRMLGFRNLQKGELPRRAVTAADFFHRYPSLHSFLLQRLQRATQQLPAGFTGQQPSLFPILALLGRLRPSAAARKSDRDQHPLSPEAFVPLALLCGKAQPMAVRSLAAQSLAAVAPLGDSALVDHLLSQLPAAKEPISSQNLAHGTLLQLQQLVMAAALQGPPQELPSTQELAFSHILQEQNLKHSGLLKLKAASTALGDDQQAWTLAAWWATISLMEDEDEDVQSATASAAASAILGDGSASGAHVDWVQRRSFAFLFDDVGESPQHLQHLLDWIYSCRSRGMPCSPSMSTAAIASKVEQLIIWLGGIAKDLGSLVDRLQEQSGLEHTSAVLQVGTFRTAVFEQLTRALLGVQVAQAAFTDELRDAISMSVQQLKQLPLHPVLESLLDGAWSRLASAQDTALLKQGLGISVHELGHSRQPGLVLGSLTESF</sequence>
<reference evidence="2 3" key="1">
    <citation type="journal article" date="2024" name="Nat. Commun.">
        <title>Phylogenomics reveals the evolutionary origins of lichenization in chlorophyte algae.</title>
        <authorList>
            <person name="Puginier C."/>
            <person name="Libourel C."/>
            <person name="Otte J."/>
            <person name="Skaloud P."/>
            <person name="Haon M."/>
            <person name="Grisel S."/>
            <person name="Petersen M."/>
            <person name="Berrin J.G."/>
            <person name="Delaux P.M."/>
            <person name="Dal Grande F."/>
            <person name="Keller J."/>
        </authorList>
    </citation>
    <scope>NUCLEOTIDE SEQUENCE [LARGE SCALE GENOMIC DNA]</scope>
    <source>
        <strain evidence="2 3">SAG 2523</strain>
    </source>
</reference>
<dbReference type="InterPro" id="IPR056842">
    <property type="entry name" value="THADA-like_TPR_C"/>
</dbReference>
<name>A0AAW1T614_9CHLO</name>
<gene>
    <name evidence="2" type="ORF">WJX84_007987</name>
</gene>
<keyword evidence="3" id="KW-1185">Reference proteome</keyword>
<organism evidence="2 3">
    <name type="scientific">Apatococcus fuscideae</name>
    <dbReference type="NCBI Taxonomy" id="2026836"/>
    <lineage>
        <taxon>Eukaryota</taxon>
        <taxon>Viridiplantae</taxon>
        <taxon>Chlorophyta</taxon>
        <taxon>core chlorophytes</taxon>
        <taxon>Trebouxiophyceae</taxon>
        <taxon>Chlorellales</taxon>
        <taxon>Chlorellaceae</taxon>
        <taxon>Apatococcus</taxon>
    </lineage>
</organism>
<feature type="domain" description="tRNA (32-2'-O)-methyltransferase regulator THADA-like C-terminal TPR repeats region" evidence="1">
    <location>
        <begin position="35"/>
        <end position="199"/>
    </location>
</feature>
<protein>
    <recommendedName>
        <fullName evidence="1">tRNA (32-2'-O)-methyltransferase regulator THADA-like C-terminal TPR repeats region domain-containing protein</fullName>
    </recommendedName>
</protein>
<dbReference type="Pfam" id="PF25151">
    <property type="entry name" value="TPR_Trm732_C"/>
    <property type="match status" value="1"/>
</dbReference>
<comment type="caution">
    <text evidence="2">The sequence shown here is derived from an EMBL/GenBank/DDBJ whole genome shotgun (WGS) entry which is preliminary data.</text>
</comment>
<evidence type="ECO:0000313" key="2">
    <source>
        <dbReference type="EMBL" id="KAK9864472.1"/>
    </source>
</evidence>
<dbReference type="EMBL" id="JALJOV010000349">
    <property type="protein sequence ID" value="KAK9864472.1"/>
    <property type="molecule type" value="Genomic_DNA"/>
</dbReference>
<dbReference type="Proteomes" id="UP001485043">
    <property type="component" value="Unassembled WGS sequence"/>
</dbReference>